<keyword evidence="2 5" id="KW-0489">Methyltransferase</keyword>
<evidence type="ECO:0000256" key="2">
    <source>
        <dbReference type="ARBA" id="ARBA00022603"/>
    </source>
</evidence>
<organism evidence="5">
    <name type="scientific">Clostridium butyricum</name>
    <dbReference type="NCBI Taxonomy" id="1492"/>
    <lineage>
        <taxon>Bacteria</taxon>
        <taxon>Bacillati</taxon>
        <taxon>Bacillota</taxon>
        <taxon>Clostridia</taxon>
        <taxon>Eubacteriales</taxon>
        <taxon>Clostridiaceae</taxon>
        <taxon>Clostridium</taxon>
    </lineage>
</organism>
<dbReference type="SMART" id="SM00967">
    <property type="entry name" value="SpoU_sub_bind"/>
    <property type="match status" value="1"/>
</dbReference>
<dbReference type="SUPFAM" id="SSF55315">
    <property type="entry name" value="L30e-like"/>
    <property type="match status" value="1"/>
</dbReference>
<dbReference type="PANTHER" id="PTHR43191:SF2">
    <property type="entry name" value="RRNA METHYLTRANSFERASE 3, MITOCHONDRIAL"/>
    <property type="match status" value="1"/>
</dbReference>
<name>A0A6N3EIH2_CLOBU</name>
<feature type="domain" description="RNA 2-O ribose methyltransferase substrate binding" evidence="4">
    <location>
        <begin position="44"/>
        <end position="118"/>
    </location>
</feature>
<dbReference type="Pfam" id="PF22435">
    <property type="entry name" value="MRM3-like_sub_bind"/>
    <property type="match status" value="1"/>
</dbReference>
<gene>
    <name evidence="5" type="primary">aviRb</name>
    <name evidence="5" type="ORF">CBLFYP62_02205</name>
</gene>
<dbReference type="EC" id="2.1.1.208" evidence="5"/>
<protein>
    <submittedName>
        <fullName evidence="5">23S rRNA (Uridine(2479)-2'-O)-methyltransferase</fullName>
        <ecNumber evidence="5">2.1.1.208</ecNumber>
    </submittedName>
</protein>
<dbReference type="GO" id="GO:0003723">
    <property type="term" value="F:RNA binding"/>
    <property type="evidence" value="ECO:0007669"/>
    <property type="project" value="InterPro"/>
</dbReference>
<dbReference type="GO" id="GO:0006396">
    <property type="term" value="P:RNA processing"/>
    <property type="evidence" value="ECO:0007669"/>
    <property type="project" value="InterPro"/>
</dbReference>
<keyword evidence="3 5" id="KW-0808">Transferase</keyword>
<dbReference type="InterPro" id="IPR013123">
    <property type="entry name" value="SpoU_subst-bd"/>
</dbReference>
<dbReference type="Gene3D" id="3.30.1330.30">
    <property type="match status" value="1"/>
</dbReference>
<dbReference type="CDD" id="cd18095">
    <property type="entry name" value="SpoU-like_rRNA-MTase"/>
    <property type="match status" value="1"/>
</dbReference>
<comment type="similarity">
    <text evidence="1">Belongs to the class IV-like SAM-binding methyltransferase superfamily. RNA methyltransferase TrmH family.</text>
</comment>
<dbReference type="GO" id="GO:0008173">
    <property type="term" value="F:RNA methyltransferase activity"/>
    <property type="evidence" value="ECO:0007669"/>
    <property type="project" value="InterPro"/>
</dbReference>
<dbReference type="InterPro" id="IPR029028">
    <property type="entry name" value="Alpha/beta_knot_MTases"/>
</dbReference>
<dbReference type="InterPro" id="IPR029026">
    <property type="entry name" value="tRNA_m1G_MTases_N"/>
</dbReference>
<reference evidence="5" key="1">
    <citation type="submission" date="2019-11" db="EMBL/GenBank/DDBJ databases">
        <authorList>
            <person name="Feng L."/>
        </authorList>
    </citation>
    <scope>NUCLEOTIDE SEQUENCE</scope>
    <source>
        <strain evidence="5">CButyricumLFYP62</strain>
    </source>
</reference>
<accession>A0A6N3EIH2</accession>
<dbReference type="GO" id="GO:0005737">
    <property type="term" value="C:cytoplasm"/>
    <property type="evidence" value="ECO:0007669"/>
    <property type="project" value="UniProtKB-ARBA"/>
</dbReference>
<dbReference type="GO" id="GO:0032259">
    <property type="term" value="P:methylation"/>
    <property type="evidence" value="ECO:0007669"/>
    <property type="project" value="UniProtKB-KW"/>
</dbReference>
<dbReference type="EMBL" id="CACRTU010000022">
    <property type="protein sequence ID" value="VYU39229.1"/>
    <property type="molecule type" value="Genomic_DNA"/>
</dbReference>
<dbReference type="Pfam" id="PF00588">
    <property type="entry name" value="SpoU_methylase"/>
    <property type="match status" value="1"/>
</dbReference>
<dbReference type="InterPro" id="IPR001537">
    <property type="entry name" value="SpoU_MeTrfase"/>
</dbReference>
<evidence type="ECO:0000313" key="5">
    <source>
        <dbReference type="EMBL" id="VYU39229.1"/>
    </source>
</evidence>
<evidence type="ECO:0000256" key="1">
    <source>
        <dbReference type="ARBA" id="ARBA00007228"/>
    </source>
</evidence>
<dbReference type="Gene3D" id="3.40.1280.10">
    <property type="match status" value="1"/>
</dbReference>
<evidence type="ECO:0000259" key="4">
    <source>
        <dbReference type="SMART" id="SM00967"/>
    </source>
</evidence>
<dbReference type="InterPro" id="IPR051259">
    <property type="entry name" value="rRNA_Methyltransferase"/>
</dbReference>
<dbReference type="AlphaFoldDB" id="A0A6N3EIH2"/>
<evidence type="ECO:0000256" key="3">
    <source>
        <dbReference type="ARBA" id="ARBA00022679"/>
    </source>
</evidence>
<proteinExistence type="inferred from homology"/>
<dbReference type="InterPro" id="IPR053888">
    <property type="entry name" value="MRM3-like_sub_bind"/>
</dbReference>
<dbReference type="PANTHER" id="PTHR43191">
    <property type="entry name" value="RRNA METHYLTRANSFERASE 3"/>
    <property type="match status" value="1"/>
</dbReference>
<dbReference type="SUPFAM" id="SSF75217">
    <property type="entry name" value="alpha/beta knot"/>
    <property type="match status" value="1"/>
</dbReference>
<sequence length="274" mass="31120">MLLEKAENFEVKTLTFIESKDNNLFKETKKLKERKNRTKSNKYIIEGFRLVQEAFKAGLNIECLIVTCDGKDKIDSYLREYINKDIKIYEMVNSLFKEIISTEKPQGIVAIVHMNEKTLDLNGSFYLLCDKVQDPGNLGTIIRTAHAVKADGIILTKGTVDIYNEKTIRSTMGSLFYVPVHYDDENMTLVKSLKDKKFKIVVTSLDTDKDFFQESLKGKVLLTVGNEGNGVSDEVYELADTKVKIPMPGNAESLNVAIATSVIMYEKIRQDLYD</sequence>
<dbReference type="InterPro" id="IPR029064">
    <property type="entry name" value="Ribosomal_eL30-like_sf"/>
</dbReference>